<dbReference type="InterPro" id="IPR033138">
    <property type="entry name" value="Cu_oxidase_CS"/>
</dbReference>
<dbReference type="GO" id="GO:0005886">
    <property type="term" value="C:plasma membrane"/>
    <property type="evidence" value="ECO:0007669"/>
    <property type="project" value="TreeGrafter"/>
</dbReference>
<dbReference type="Ensembl" id="ENSOTST00005080046.2">
    <property type="protein sequence ID" value="ENSOTSP00005073894.2"/>
    <property type="gene ID" value="ENSOTSG00005034279.2"/>
</dbReference>
<dbReference type="GO" id="GO:0016491">
    <property type="term" value="F:oxidoreductase activity"/>
    <property type="evidence" value="ECO:0007669"/>
    <property type="project" value="InterPro"/>
</dbReference>
<keyword evidence="3" id="KW-1015">Disulfide bond</keyword>
<dbReference type="GO" id="GO:0005507">
    <property type="term" value="F:copper ion binding"/>
    <property type="evidence" value="ECO:0007669"/>
    <property type="project" value="InterPro"/>
</dbReference>
<dbReference type="GeneTree" id="ENSGT00940000157994"/>
<keyword evidence="2" id="KW-0479">Metal-binding</keyword>
<feature type="domain" description="Plastocyanin-like" evidence="5">
    <location>
        <begin position="591"/>
        <end position="669"/>
    </location>
</feature>
<dbReference type="AlphaFoldDB" id="A0A8C8M9S2"/>
<dbReference type="InterPro" id="IPR011706">
    <property type="entry name" value="Cu-oxidase_C"/>
</dbReference>
<dbReference type="Pfam" id="PF07732">
    <property type="entry name" value="Cu-oxidase_3"/>
    <property type="match status" value="1"/>
</dbReference>
<keyword evidence="7" id="KW-1185">Reference proteome</keyword>
<dbReference type="GO" id="GO:0038023">
    <property type="term" value="F:signaling receptor activity"/>
    <property type="evidence" value="ECO:0007669"/>
    <property type="project" value="TreeGrafter"/>
</dbReference>
<dbReference type="Proteomes" id="UP000694402">
    <property type="component" value="Unassembled WGS sequence"/>
</dbReference>
<name>A0A8C8M9S2_ONCTS</name>
<dbReference type="SUPFAM" id="SSF49503">
    <property type="entry name" value="Cupredoxins"/>
    <property type="match status" value="5"/>
</dbReference>
<feature type="domain" description="Plastocyanin-like" evidence="4">
    <location>
        <begin position="775"/>
        <end position="863"/>
    </location>
</feature>
<evidence type="ECO:0000313" key="6">
    <source>
        <dbReference type="Ensembl" id="ENSOTSP00005073894.2"/>
    </source>
</evidence>
<evidence type="ECO:0000256" key="3">
    <source>
        <dbReference type="ARBA" id="ARBA00023157"/>
    </source>
</evidence>
<proteinExistence type="inferred from homology"/>
<sequence>MLPHTRSHTHTERELNRVLCVAGIQGPVIHAQASDRVVVHFKNLASQPYSISPVGVSYWKQSEGAGYEDATSSQEKEDDAVAPGGYYKYVWDINPNDGPTLGDPECLTYSYSSQVDTVQDFNSGLIGALMLLYRVNRTESCCQLCCSRRLKNMFCVGWLFGMFVGLTMCQGRDHVFWHLIGMETSPEIHSIQFQDHTLQFRWDGGPRKGDSQKKTRTGKGQIALLRVHDTNDADTTLPPLSLCSSQLLSEYFPRGPHQLGHEYKKVVYVEYTDQTFTTRKSPVKRLLGPLLRGQIVFKNLASRPFNIYPNGLTKISPLRKTGNEGEKDLRSLAVPPNGTYGYMWKLTAEDGPLERDPQCLTRLYQSTINPERDVATGLVGPLLICKKDSMDTRGRLVGPDKVKQLMFAVFDENKSWNINDNIQKYSRDPSMVNPTDPDFYNSNVIYNVNGIMFNGQMIQLCKDDVTFWHLANVGTQSDFVSVYFTGNPFMRDNVYESVLTLFPMSGETVTMETELIGYPATPFIRLLINGKLSFIRLLISSSTPNCSLPRERRRGMRKFLTEYKKVVFRAYSERDFQIPVTRGELQEHLGLMGPIIKAEINDLLTVTFKNMASRPYSLHLHGVYDKTQGDGWTQTQWGSSRAGVAGVPGEAVQPGEVRVYTWRITRKQGPTAAEFDCKAGAYYSTQNKVKDLHSGLIGPLVICKPGTLHPQLNLQPNLQEYALLFHTFDETKSWYLDENIRQYCIPPCQARRDDPWFQLSNKFAAINGYVAETLPGLMVGQHQQVRWHLLNVGGDGEYHTAHFHGLPFSIHKEQEHRMGVYNLYPGVFGTVEMRPATVGTWMVECTVGEHQLAGMRAKLLVYNPRK</sequence>
<dbReference type="InterPro" id="IPR008972">
    <property type="entry name" value="Cupredoxin"/>
</dbReference>
<dbReference type="PANTHER" id="PTHR46806">
    <property type="entry name" value="F5/8 TYPE C DOMAIN-CONTAINING PROTEIN"/>
    <property type="match status" value="1"/>
</dbReference>
<reference evidence="6" key="1">
    <citation type="submission" date="2025-08" db="UniProtKB">
        <authorList>
            <consortium name="Ensembl"/>
        </authorList>
    </citation>
    <scope>IDENTIFICATION</scope>
</reference>
<dbReference type="InterPro" id="IPR050633">
    <property type="entry name" value="Neuropilin_MCO_CoagFactor"/>
</dbReference>
<evidence type="ECO:0000259" key="4">
    <source>
        <dbReference type="Pfam" id="PF07731"/>
    </source>
</evidence>
<dbReference type="Pfam" id="PF07731">
    <property type="entry name" value="Cu-oxidase_2"/>
    <property type="match status" value="1"/>
</dbReference>
<comment type="similarity">
    <text evidence="1">Belongs to the multicopper oxidase family.</text>
</comment>
<dbReference type="PANTHER" id="PTHR46806:SF7">
    <property type="entry name" value="COAGULATION FACTOR VIII"/>
    <property type="match status" value="1"/>
</dbReference>
<gene>
    <name evidence="6" type="primary">F8</name>
</gene>
<accession>A0A8C8M9S2</accession>
<evidence type="ECO:0000313" key="7">
    <source>
        <dbReference type="Proteomes" id="UP000694402"/>
    </source>
</evidence>
<dbReference type="InterPro" id="IPR011707">
    <property type="entry name" value="Cu-oxidase-like_N"/>
</dbReference>
<evidence type="ECO:0000259" key="5">
    <source>
        <dbReference type="Pfam" id="PF07732"/>
    </source>
</evidence>
<dbReference type="PROSITE" id="PS00079">
    <property type="entry name" value="MULTICOPPER_OXIDASE1"/>
    <property type="match status" value="1"/>
</dbReference>
<dbReference type="Gene3D" id="2.60.40.420">
    <property type="entry name" value="Cupredoxins - blue copper proteins"/>
    <property type="match status" value="3"/>
</dbReference>
<evidence type="ECO:0000256" key="2">
    <source>
        <dbReference type="ARBA" id="ARBA00022723"/>
    </source>
</evidence>
<organism evidence="6 7">
    <name type="scientific">Oncorhynchus tshawytscha</name>
    <name type="common">Chinook salmon</name>
    <name type="synonym">Salmo tshawytscha</name>
    <dbReference type="NCBI Taxonomy" id="74940"/>
    <lineage>
        <taxon>Eukaryota</taxon>
        <taxon>Metazoa</taxon>
        <taxon>Chordata</taxon>
        <taxon>Craniata</taxon>
        <taxon>Vertebrata</taxon>
        <taxon>Euteleostomi</taxon>
        <taxon>Actinopterygii</taxon>
        <taxon>Neopterygii</taxon>
        <taxon>Teleostei</taxon>
        <taxon>Protacanthopterygii</taxon>
        <taxon>Salmoniformes</taxon>
        <taxon>Salmonidae</taxon>
        <taxon>Salmoninae</taxon>
        <taxon>Oncorhynchus</taxon>
    </lineage>
</organism>
<protein>
    <recommendedName>
        <fullName evidence="8">Plastocyanin-like domain-containing protein</fullName>
    </recommendedName>
</protein>
<evidence type="ECO:0008006" key="8">
    <source>
        <dbReference type="Google" id="ProtNLM"/>
    </source>
</evidence>
<evidence type="ECO:0000256" key="1">
    <source>
        <dbReference type="ARBA" id="ARBA00010609"/>
    </source>
</evidence>
<reference evidence="6" key="2">
    <citation type="submission" date="2025-09" db="UniProtKB">
        <authorList>
            <consortium name="Ensembl"/>
        </authorList>
    </citation>
    <scope>IDENTIFICATION</scope>
</reference>